<accession>A0A1E7FI01</accession>
<name>A0A1E7FI01_9STRA</name>
<keyword evidence="2" id="KW-1185">Reference proteome</keyword>
<reference evidence="1 2" key="1">
    <citation type="submission" date="2016-09" db="EMBL/GenBank/DDBJ databases">
        <title>Extensive genetic diversity and differential bi-allelic expression allows diatom success in the polar Southern Ocean.</title>
        <authorList>
            <consortium name="DOE Joint Genome Institute"/>
            <person name="Mock T."/>
            <person name="Otillar R.P."/>
            <person name="Strauss J."/>
            <person name="Dupont C."/>
            <person name="Frickenhaus S."/>
            <person name="Maumus F."/>
            <person name="Mcmullan M."/>
            <person name="Sanges R."/>
            <person name="Schmutz J."/>
            <person name="Toseland A."/>
            <person name="Valas R."/>
            <person name="Veluchamy A."/>
            <person name="Ward B.J."/>
            <person name="Allen A."/>
            <person name="Barry K."/>
            <person name="Falciatore A."/>
            <person name="Ferrante M."/>
            <person name="Fortunato A.E."/>
            <person name="Gloeckner G."/>
            <person name="Gruber A."/>
            <person name="Hipkin R."/>
            <person name="Janech M."/>
            <person name="Kroth P."/>
            <person name="Leese F."/>
            <person name="Lindquist E."/>
            <person name="Lyon B.R."/>
            <person name="Martin J."/>
            <person name="Mayer C."/>
            <person name="Parker M."/>
            <person name="Quesneville H."/>
            <person name="Raymond J."/>
            <person name="Uhlig C."/>
            <person name="Valentin K.U."/>
            <person name="Worden A.Z."/>
            <person name="Armbrust E.V."/>
            <person name="Bowler C."/>
            <person name="Green B."/>
            <person name="Moulton V."/>
            <person name="Van Oosterhout C."/>
            <person name="Grigoriev I."/>
        </authorList>
    </citation>
    <scope>NUCLEOTIDE SEQUENCE [LARGE SCALE GENOMIC DNA]</scope>
    <source>
        <strain evidence="1 2">CCMP1102</strain>
    </source>
</reference>
<evidence type="ECO:0000313" key="2">
    <source>
        <dbReference type="Proteomes" id="UP000095751"/>
    </source>
</evidence>
<sequence length="311" mass="34026">MTSAIVDVLRDDLHSAIEDEDWTALGATAALIAVASFYSSSTAEHEADDSFAEADAILDALHDDLHSAIEAEDWAAVGATAALIAVASDSSSTAEHEADGSFVEWEEVHQEPISEDDLQQILEEDVALNLQQISQTLDSLDFLDSTTNSNTAIIPTTTTTNSNTTTIPINGYTIPDPDPDNSDQRQFTTTNGAQPSIVRVRRLRLPSWLRSVSRGVAAPVRIQLATHAQRRRARHRARRSPSTVRCPYCMAMYCINDNTVIVQTRDNHGNDVNMDCPICTEENQLAYNFHKCCHQGICLPCAGHQNIALPL</sequence>
<protein>
    <submittedName>
        <fullName evidence="1">Uncharacterized protein</fullName>
    </submittedName>
</protein>
<dbReference type="Proteomes" id="UP000095751">
    <property type="component" value="Unassembled WGS sequence"/>
</dbReference>
<dbReference type="AlphaFoldDB" id="A0A1E7FI01"/>
<evidence type="ECO:0000313" key="1">
    <source>
        <dbReference type="EMBL" id="OEU17801.1"/>
    </source>
</evidence>
<dbReference type="KEGG" id="fcy:FRACYDRAFT_238227"/>
<proteinExistence type="predicted"/>
<dbReference type="InParanoid" id="A0A1E7FI01"/>
<organism evidence="1 2">
    <name type="scientific">Fragilariopsis cylindrus CCMP1102</name>
    <dbReference type="NCBI Taxonomy" id="635003"/>
    <lineage>
        <taxon>Eukaryota</taxon>
        <taxon>Sar</taxon>
        <taxon>Stramenopiles</taxon>
        <taxon>Ochrophyta</taxon>
        <taxon>Bacillariophyta</taxon>
        <taxon>Bacillariophyceae</taxon>
        <taxon>Bacillariophycidae</taxon>
        <taxon>Bacillariales</taxon>
        <taxon>Bacillariaceae</taxon>
        <taxon>Fragilariopsis</taxon>
    </lineage>
</organism>
<gene>
    <name evidence="1" type="ORF">FRACYDRAFT_238227</name>
</gene>
<dbReference type="EMBL" id="KV784357">
    <property type="protein sequence ID" value="OEU17801.1"/>
    <property type="molecule type" value="Genomic_DNA"/>
</dbReference>